<dbReference type="GO" id="GO:0008889">
    <property type="term" value="F:glycerophosphodiester phosphodiesterase activity"/>
    <property type="evidence" value="ECO:0007669"/>
    <property type="project" value="UniProtKB-EC"/>
</dbReference>
<gene>
    <name evidence="2" type="ORF">J3R75_002533</name>
</gene>
<dbReference type="PROSITE" id="PS51704">
    <property type="entry name" value="GP_PDE"/>
    <property type="match status" value="1"/>
</dbReference>
<feature type="domain" description="GP-PDE" evidence="1">
    <location>
        <begin position="4"/>
        <end position="237"/>
    </location>
</feature>
<keyword evidence="2" id="KW-0378">Hydrolase</keyword>
<proteinExistence type="predicted"/>
<evidence type="ECO:0000313" key="2">
    <source>
        <dbReference type="EMBL" id="MDQ0290426.1"/>
    </source>
</evidence>
<dbReference type="Gene3D" id="3.20.20.190">
    <property type="entry name" value="Phosphatidylinositol (PI) phosphodiesterase"/>
    <property type="match status" value="1"/>
</dbReference>
<dbReference type="Pfam" id="PF03009">
    <property type="entry name" value="GDPD"/>
    <property type="match status" value="1"/>
</dbReference>
<dbReference type="Proteomes" id="UP001238163">
    <property type="component" value="Unassembled WGS sequence"/>
</dbReference>
<evidence type="ECO:0000313" key="3">
    <source>
        <dbReference type="Proteomes" id="UP001238163"/>
    </source>
</evidence>
<dbReference type="PANTHER" id="PTHR46211:SF14">
    <property type="entry name" value="GLYCEROPHOSPHODIESTER PHOSPHODIESTERASE"/>
    <property type="match status" value="1"/>
</dbReference>
<reference evidence="2" key="1">
    <citation type="submission" date="2023-07" db="EMBL/GenBank/DDBJ databases">
        <title>Genomic Encyclopedia of Type Strains, Phase IV (KMG-IV): sequencing the most valuable type-strain genomes for metagenomic binning, comparative biology and taxonomic classification.</title>
        <authorList>
            <person name="Goeker M."/>
        </authorList>
    </citation>
    <scope>NUCLEOTIDE SEQUENCE</scope>
    <source>
        <strain evidence="2">DSM 24202</strain>
    </source>
</reference>
<name>A0AAE4AP81_9BACT</name>
<dbReference type="InterPro" id="IPR030395">
    <property type="entry name" value="GP_PDE_dom"/>
</dbReference>
<evidence type="ECO:0000259" key="1">
    <source>
        <dbReference type="PROSITE" id="PS51704"/>
    </source>
</evidence>
<dbReference type="RefSeq" id="WP_307261944.1">
    <property type="nucleotide sequence ID" value="NZ_JAUSVL010000001.1"/>
</dbReference>
<keyword evidence="3" id="KW-1185">Reference proteome</keyword>
<dbReference type="AlphaFoldDB" id="A0AAE4AP81"/>
<comment type="caution">
    <text evidence="2">The sequence shown here is derived from an EMBL/GenBank/DDBJ whole genome shotgun (WGS) entry which is preliminary data.</text>
</comment>
<dbReference type="PANTHER" id="PTHR46211">
    <property type="entry name" value="GLYCEROPHOSPHORYL DIESTER PHOSPHODIESTERASE"/>
    <property type="match status" value="1"/>
</dbReference>
<protein>
    <submittedName>
        <fullName evidence="2">Glycerophosphoryl diester phosphodiesterase</fullName>
        <ecNumber evidence="2">3.1.4.46</ecNumber>
    </submittedName>
</protein>
<organism evidence="2 3">
    <name type="scientific">Oligosphaera ethanolica</name>
    <dbReference type="NCBI Taxonomy" id="760260"/>
    <lineage>
        <taxon>Bacteria</taxon>
        <taxon>Pseudomonadati</taxon>
        <taxon>Lentisphaerota</taxon>
        <taxon>Oligosphaeria</taxon>
        <taxon>Oligosphaerales</taxon>
        <taxon>Oligosphaeraceae</taxon>
        <taxon>Oligosphaera</taxon>
    </lineage>
</organism>
<dbReference type="SUPFAM" id="SSF51695">
    <property type="entry name" value="PLC-like phosphodiesterases"/>
    <property type="match status" value="1"/>
</dbReference>
<dbReference type="EC" id="3.1.4.46" evidence="2"/>
<dbReference type="GO" id="GO:0006629">
    <property type="term" value="P:lipid metabolic process"/>
    <property type="evidence" value="ECO:0007669"/>
    <property type="project" value="InterPro"/>
</dbReference>
<dbReference type="InterPro" id="IPR017946">
    <property type="entry name" value="PLC-like_Pdiesterase_TIM-brl"/>
</dbReference>
<sequence length="237" mass="25541">MLKPIVEAHRGYSARYPENTLCAFRQAIAVGAPSIELDVHASADCEIVVMHDGTVDRTSNGKGAIAQMTLAELKKLDVGAWKGPEFAGERIPTLAETLALTDASNVAFNVEIKTFASAKAVEKLVALLHEHAPRGGSHVVSSFDVNALLQVRAVDPAVPLCILGNADKILHQAEEMDFPWIHSHFATVNGDVVAAAHAQGRRVMIWTMDKPALFQHYVRLGVDKVCTNCAAEMLAAQ</sequence>
<dbReference type="EMBL" id="JAUSVL010000001">
    <property type="protein sequence ID" value="MDQ0290426.1"/>
    <property type="molecule type" value="Genomic_DNA"/>
</dbReference>
<accession>A0AAE4AP81</accession>